<evidence type="ECO:0000313" key="2">
    <source>
        <dbReference type="EMBL" id="MEQ2193246.1"/>
    </source>
</evidence>
<dbReference type="EMBL" id="JAHRIN010007219">
    <property type="protein sequence ID" value="MEQ2193246.1"/>
    <property type="molecule type" value="Genomic_DNA"/>
</dbReference>
<feature type="compositionally biased region" description="Low complexity" evidence="1">
    <location>
        <begin position="10"/>
        <end position="23"/>
    </location>
</feature>
<evidence type="ECO:0000313" key="3">
    <source>
        <dbReference type="Proteomes" id="UP001434883"/>
    </source>
</evidence>
<proteinExistence type="predicted"/>
<protein>
    <submittedName>
        <fullName evidence="2">Uncharacterized protein</fullName>
    </submittedName>
</protein>
<evidence type="ECO:0000256" key="1">
    <source>
        <dbReference type="SAM" id="MobiDB-lite"/>
    </source>
</evidence>
<sequence>MLSFGIKRNTASSSASLPTTLPSRSVSPTVDKSCLARKTSGNASQCSTKHQSSKARETGSGTRVPSVEKRYLRPFFAAVRAVPVNLMGRDLMYRSFSKY</sequence>
<keyword evidence="3" id="KW-1185">Reference proteome</keyword>
<gene>
    <name evidence="2" type="ORF">XENOCAPTIV_027587</name>
</gene>
<name>A0ABV0QBP7_9TELE</name>
<dbReference type="Proteomes" id="UP001434883">
    <property type="component" value="Unassembled WGS sequence"/>
</dbReference>
<organism evidence="2 3">
    <name type="scientific">Xenoophorus captivus</name>
    <dbReference type="NCBI Taxonomy" id="1517983"/>
    <lineage>
        <taxon>Eukaryota</taxon>
        <taxon>Metazoa</taxon>
        <taxon>Chordata</taxon>
        <taxon>Craniata</taxon>
        <taxon>Vertebrata</taxon>
        <taxon>Euteleostomi</taxon>
        <taxon>Actinopterygii</taxon>
        <taxon>Neopterygii</taxon>
        <taxon>Teleostei</taxon>
        <taxon>Neoteleostei</taxon>
        <taxon>Acanthomorphata</taxon>
        <taxon>Ovalentaria</taxon>
        <taxon>Atherinomorphae</taxon>
        <taxon>Cyprinodontiformes</taxon>
        <taxon>Goodeidae</taxon>
        <taxon>Xenoophorus</taxon>
    </lineage>
</organism>
<accession>A0ABV0QBP7</accession>
<reference evidence="2 3" key="1">
    <citation type="submission" date="2021-06" db="EMBL/GenBank/DDBJ databases">
        <authorList>
            <person name="Palmer J.M."/>
        </authorList>
    </citation>
    <scope>NUCLEOTIDE SEQUENCE [LARGE SCALE GENOMIC DNA]</scope>
    <source>
        <strain evidence="2 3">XC_2019</strain>
        <tissue evidence="2">Muscle</tissue>
    </source>
</reference>
<feature type="compositionally biased region" description="Polar residues" evidence="1">
    <location>
        <begin position="39"/>
        <end position="50"/>
    </location>
</feature>
<comment type="caution">
    <text evidence="2">The sequence shown here is derived from an EMBL/GenBank/DDBJ whole genome shotgun (WGS) entry which is preliminary data.</text>
</comment>
<feature type="region of interest" description="Disordered" evidence="1">
    <location>
        <begin position="1"/>
        <end position="65"/>
    </location>
</feature>